<keyword evidence="4 15" id="KW-0813">Transport</keyword>
<reference evidence="19" key="1">
    <citation type="submission" date="2025-08" db="UniProtKB">
        <authorList>
            <consortium name="RefSeq"/>
        </authorList>
    </citation>
    <scope>IDENTIFICATION</scope>
    <source>
        <tissue evidence="19">Stem</tissue>
    </source>
</reference>
<dbReference type="Pfam" id="PF00497">
    <property type="entry name" value="SBP_bac_3"/>
    <property type="match status" value="1"/>
</dbReference>
<dbReference type="Gene3D" id="3.40.190.10">
    <property type="entry name" value="Periplasmic binding protein-like II"/>
    <property type="match status" value="2"/>
</dbReference>
<dbReference type="PIRSF" id="PIRSF037090">
    <property type="entry name" value="Iontro_Glu-like_rcpt_pln"/>
    <property type="match status" value="1"/>
</dbReference>
<evidence type="ECO:0000256" key="13">
    <source>
        <dbReference type="ARBA" id="ARBA00023303"/>
    </source>
</evidence>
<dbReference type="Pfam" id="PF01094">
    <property type="entry name" value="ANF_receptor"/>
    <property type="match status" value="1"/>
</dbReference>
<evidence type="ECO:0000256" key="3">
    <source>
        <dbReference type="ARBA" id="ARBA00011095"/>
    </source>
</evidence>
<dbReference type="InterPro" id="IPR001828">
    <property type="entry name" value="ANF_lig-bd_rcpt"/>
</dbReference>
<keyword evidence="10 15" id="KW-0675">Receptor</keyword>
<comment type="subunit">
    <text evidence="3">May form heteromers.</text>
</comment>
<keyword evidence="13 15" id="KW-0407">Ion channel</keyword>
<dbReference type="InterPro" id="IPR028082">
    <property type="entry name" value="Peripla_BP_I"/>
</dbReference>
<evidence type="ECO:0000256" key="14">
    <source>
        <dbReference type="ARBA" id="ARBA00049638"/>
    </source>
</evidence>
<dbReference type="GeneID" id="103488549"/>
<accession>A0ABM3KM67</accession>
<evidence type="ECO:0000256" key="10">
    <source>
        <dbReference type="ARBA" id="ARBA00023170"/>
    </source>
</evidence>
<keyword evidence="18" id="KW-1185">Reference proteome</keyword>
<gene>
    <name evidence="19" type="primary">LOC103488549</name>
</gene>
<evidence type="ECO:0000256" key="2">
    <source>
        <dbReference type="ARBA" id="ARBA00008685"/>
    </source>
</evidence>
<feature type="transmembrane region" description="Helical" evidence="16">
    <location>
        <begin position="747"/>
        <end position="768"/>
    </location>
</feature>
<keyword evidence="6" id="KW-0732">Signal</keyword>
<evidence type="ECO:0000256" key="16">
    <source>
        <dbReference type="SAM" id="Phobius"/>
    </source>
</evidence>
<dbReference type="InterPro" id="IPR001320">
    <property type="entry name" value="Iontro_rcpt_C"/>
</dbReference>
<keyword evidence="12 15" id="KW-1071">Ligand-gated ion channel</keyword>
<dbReference type="InterPro" id="IPR017103">
    <property type="entry name" value="Iontropic_Glu_rcpt_pln"/>
</dbReference>
<evidence type="ECO:0000313" key="18">
    <source>
        <dbReference type="Proteomes" id="UP001652600"/>
    </source>
</evidence>
<evidence type="ECO:0000313" key="19">
    <source>
        <dbReference type="RefSeq" id="XP_050938867.1"/>
    </source>
</evidence>
<evidence type="ECO:0000256" key="7">
    <source>
        <dbReference type="ARBA" id="ARBA00022989"/>
    </source>
</evidence>
<dbReference type="CDD" id="cd19990">
    <property type="entry name" value="PBP1_GABAb_receptor_plant"/>
    <property type="match status" value="1"/>
</dbReference>
<dbReference type="SUPFAM" id="SSF53850">
    <property type="entry name" value="Periplasmic binding protein-like II"/>
    <property type="match status" value="1"/>
</dbReference>
<keyword evidence="7 16" id="KW-1133">Transmembrane helix</keyword>
<evidence type="ECO:0000256" key="12">
    <source>
        <dbReference type="ARBA" id="ARBA00023286"/>
    </source>
</evidence>
<evidence type="ECO:0000256" key="15">
    <source>
        <dbReference type="PIRNR" id="PIRNR037090"/>
    </source>
</evidence>
<feature type="domain" description="Ionotropic glutamate receptor C-terminal" evidence="17">
    <location>
        <begin position="431"/>
        <end position="725"/>
    </location>
</feature>
<keyword evidence="11" id="KW-0325">Glycoprotein</keyword>
<comment type="subcellular location">
    <subcellularLocation>
        <location evidence="1">Membrane</location>
        <topology evidence="1">Multi-pass membrane protein</topology>
    </subcellularLocation>
</comment>
<evidence type="ECO:0000256" key="4">
    <source>
        <dbReference type="ARBA" id="ARBA00022448"/>
    </source>
</evidence>
<dbReference type="RefSeq" id="XP_050938867.1">
    <property type="nucleotide sequence ID" value="XM_051082910.1"/>
</dbReference>
<evidence type="ECO:0000259" key="17">
    <source>
        <dbReference type="SMART" id="SM00079"/>
    </source>
</evidence>
<proteinExistence type="inferred from homology"/>
<comment type="function">
    <text evidence="15">Glutamate-gated receptor that probably acts as non-selective cation channel.</text>
</comment>
<dbReference type="InterPro" id="IPR044440">
    <property type="entry name" value="GABAb_receptor_plant_PBP1"/>
</dbReference>
<evidence type="ECO:0000256" key="5">
    <source>
        <dbReference type="ARBA" id="ARBA00022692"/>
    </source>
</evidence>
<dbReference type="InterPro" id="IPR015683">
    <property type="entry name" value="Ionotropic_Glu_rcpt"/>
</dbReference>
<evidence type="ECO:0000256" key="11">
    <source>
        <dbReference type="ARBA" id="ARBA00023180"/>
    </source>
</evidence>
<dbReference type="PANTHER" id="PTHR34836:SF1">
    <property type="entry name" value="OS09G0428600 PROTEIN"/>
    <property type="match status" value="1"/>
</dbReference>
<dbReference type="Gene3D" id="3.40.50.2300">
    <property type="match status" value="2"/>
</dbReference>
<protein>
    <recommendedName>
        <fullName evidence="15">Glutamate receptor</fullName>
    </recommendedName>
</protein>
<dbReference type="SMART" id="SM00079">
    <property type="entry name" value="PBPe"/>
    <property type="match status" value="1"/>
</dbReference>
<sequence length="808" mass="91189">MVELWSCIVCGADQIDKQTSIVNVGVILDSSSWVGKMGLSCINLSLSDFYSSHPHYNTKILLHIIDSKDDLLLAASQALELIEKSEVKAILGPESSFQAPYIIQLSEKFKVPLISFAPPPPPPSTFSYLTSPYLLRAYNHFSQIYAIRDIIKTFEWKQIVTIYQDDEFGKSVVLDLIHALQEEEVNTHVYRINPGASVDEIREELEMLKNKEQATIFIVHMVHSLASHVFTTANEIGITRKGYAWILADAITSSLNSINYSTLRSMQGFLGVKPFVPKTIELDNFTIRWRKKFLQENPNLIQYYPNPDVFGLWAYDSTWALAIAAERNVVSGIPQNGTTFMESLSMVRFKGLSGEFSFGQSKAQPPYYQSSQNLQIVNVIGDGDISTVGYWTPKMNLTGEYNRNVTLRPIIWPGYSIQQPTGWIPFNPMNRLKIGVPMLKRDKKYMAYSFMSNHSIVDYCLKIFEVAAKKLPYAITYDFFYFDGPYDDLILSVYRRKYDAAVGDITILANRSMFVDFSLPFTEAGVAVIVPVIRDDLVDPGWLFLKPLSLKLWITSFSFFVFLGFVVWILEHENNEDFCCGPIWHQIATGLWGEINEQFIKDGGGDMVLRGVRPSTELHSKLNVMVLGIQHLVPYDTLEQLNDLLTKGSRKGGVDAAIDEIPYMKLFLGIYGGNYTMTVSQYSTGGSGFAFPLGSTLVDDISKALLNMTQVDKEIKAIDKTWFGNDEIKKFSSSDDSYTSSSIDLSYFKSLFIITASATILALTLYLFRYSFDLTTIWTRIIATVTYQINIEPPVAAIEEEEASPNTE</sequence>
<dbReference type="PANTHER" id="PTHR34836">
    <property type="entry name" value="OS06G0188250 PROTEIN"/>
    <property type="match status" value="1"/>
</dbReference>
<keyword evidence="9 15" id="KW-0472">Membrane</keyword>
<comment type="similarity">
    <text evidence="2 15">Belongs to the glutamate-gated ion channel (TC 1.A.10.1) family.</text>
</comment>
<evidence type="ECO:0000256" key="9">
    <source>
        <dbReference type="ARBA" id="ARBA00023136"/>
    </source>
</evidence>
<name>A0ABM3KM67_CUCME</name>
<keyword evidence="5 16" id="KW-0812">Transmembrane</keyword>
<organism evidence="18 19">
    <name type="scientific">Cucumis melo</name>
    <name type="common">Muskmelon</name>
    <dbReference type="NCBI Taxonomy" id="3656"/>
    <lineage>
        <taxon>Eukaryota</taxon>
        <taxon>Viridiplantae</taxon>
        <taxon>Streptophyta</taxon>
        <taxon>Embryophyta</taxon>
        <taxon>Tracheophyta</taxon>
        <taxon>Spermatophyta</taxon>
        <taxon>Magnoliopsida</taxon>
        <taxon>eudicotyledons</taxon>
        <taxon>Gunneridae</taxon>
        <taxon>Pentapetalae</taxon>
        <taxon>rosids</taxon>
        <taxon>fabids</taxon>
        <taxon>Cucurbitales</taxon>
        <taxon>Cucurbitaceae</taxon>
        <taxon>Benincaseae</taxon>
        <taxon>Cucumis</taxon>
    </lineage>
</organism>
<comment type="function">
    <text evidence="14">Glutamate-gated receptor that probably acts as a non-selective cation channel. May be involved in light-signal transduction and calcium homeostasis via the regulation of calcium influx into cells.</text>
</comment>
<feature type="transmembrane region" description="Helical" evidence="16">
    <location>
        <begin position="552"/>
        <end position="570"/>
    </location>
</feature>
<dbReference type="Proteomes" id="UP001652600">
    <property type="component" value="Chromosome 3"/>
</dbReference>
<keyword evidence="8 15" id="KW-0406">Ion transport</keyword>
<evidence type="ECO:0000256" key="1">
    <source>
        <dbReference type="ARBA" id="ARBA00004141"/>
    </source>
</evidence>
<evidence type="ECO:0000256" key="6">
    <source>
        <dbReference type="ARBA" id="ARBA00022729"/>
    </source>
</evidence>
<dbReference type="InterPro" id="IPR001638">
    <property type="entry name" value="Solute-binding_3/MltF_N"/>
</dbReference>
<evidence type="ECO:0000256" key="8">
    <source>
        <dbReference type="ARBA" id="ARBA00023065"/>
    </source>
</evidence>
<dbReference type="SUPFAM" id="SSF53822">
    <property type="entry name" value="Periplasmic binding protein-like I"/>
    <property type="match status" value="1"/>
</dbReference>